<protein>
    <submittedName>
        <fullName evidence="1">Uncharacterized protein</fullName>
    </submittedName>
</protein>
<keyword evidence="2" id="KW-1185">Reference proteome</keyword>
<accession>A0A803NLM2</accession>
<evidence type="ECO:0000313" key="2">
    <source>
        <dbReference type="Proteomes" id="UP000596661"/>
    </source>
</evidence>
<proteinExistence type="predicted"/>
<dbReference type="Proteomes" id="UP000596661">
    <property type="component" value="Chromosome 1"/>
</dbReference>
<dbReference type="EMBL" id="UZAU01000073">
    <property type="status" value="NOT_ANNOTATED_CDS"/>
    <property type="molecule type" value="Genomic_DNA"/>
</dbReference>
<reference evidence="1" key="2">
    <citation type="submission" date="2021-03" db="UniProtKB">
        <authorList>
            <consortium name="EnsemblPlants"/>
        </authorList>
    </citation>
    <scope>IDENTIFICATION</scope>
</reference>
<reference evidence="1" key="1">
    <citation type="submission" date="2018-11" db="EMBL/GenBank/DDBJ databases">
        <authorList>
            <person name="Grassa J C."/>
        </authorList>
    </citation>
    <scope>NUCLEOTIDE SEQUENCE [LARGE SCALE GENOMIC DNA]</scope>
</reference>
<dbReference type="AlphaFoldDB" id="A0A803NLM2"/>
<organism evidence="1 2">
    <name type="scientific">Cannabis sativa</name>
    <name type="common">Hemp</name>
    <name type="synonym">Marijuana</name>
    <dbReference type="NCBI Taxonomy" id="3483"/>
    <lineage>
        <taxon>Eukaryota</taxon>
        <taxon>Viridiplantae</taxon>
        <taxon>Streptophyta</taxon>
        <taxon>Embryophyta</taxon>
        <taxon>Tracheophyta</taxon>
        <taxon>Spermatophyta</taxon>
        <taxon>Magnoliopsida</taxon>
        <taxon>eudicotyledons</taxon>
        <taxon>Gunneridae</taxon>
        <taxon>Pentapetalae</taxon>
        <taxon>rosids</taxon>
        <taxon>fabids</taxon>
        <taxon>Rosales</taxon>
        <taxon>Cannabaceae</taxon>
        <taxon>Cannabis</taxon>
    </lineage>
</organism>
<dbReference type="EnsemblPlants" id="evm.model.01.2552">
    <property type="protein sequence ID" value="cds.evm.model.01.2552"/>
    <property type="gene ID" value="evm.TU.01.2552"/>
</dbReference>
<evidence type="ECO:0000313" key="1">
    <source>
        <dbReference type="EnsemblPlants" id="cds.evm.model.01.2552"/>
    </source>
</evidence>
<sequence>MTSKAQKSKTPQDPTVTFEVELIESKVTSIGAYVSEVLKSCGINDQATRDFKVLKYADRYKVPVPADEEDIDYVARTQFLKNLTPRKTKEDAYQDHQVTSPALAEAQVLGFVQQVKFSGSQPGMVLLEPSCPCQVLQALLGHKLAQSLLLPAGAITNPSNRMTGT</sequence>
<name>A0A803NLM2_CANSA</name>
<dbReference type="Gramene" id="evm.model.01.2552">
    <property type="protein sequence ID" value="cds.evm.model.01.2552"/>
    <property type="gene ID" value="evm.TU.01.2552"/>
</dbReference>